<sequence>MSRSSEKQIFIPLLRIWEGDNQFLLSRGKNFPSLLDVLPQTRNHSISLSSFIMFGWGIRAVPIGPQFLLCSILLCLMSLFSAISVSSGDCQAGTPIFRVLIRNWHQLMILVDSAGFPSSLHRLGMLS</sequence>
<accession>A0AAD3TCJ7</accession>
<evidence type="ECO:0000313" key="2">
    <source>
        <dbReference type="Proteomes" id="UP001279734"/>
    </source>
</evidence>
<gene>
    <name evidence="1" type="ORF">Nepgr_029491</name>
</gene>
<keyword evidence="2" id="KW-1185">Reference proteome</keyword>
<evidence type="ECO:0000313" key="1">
    <source>
        <dbReference type="EMBL" id="GMH27648.1"/>
    </source>
</evidence>
<comment type="caution">
    <text evidence="1">The sequence shown here is derived from an EMBL/GenBank/DDBJ whole genome shotgun (WGS) entry which is preliminary data.</text>
</comment>
<proteinExistence type="predicted"/>
<name>A0AAD3TCJ7_NEPGR</name>
<dbReference type="AlphaFoldDB" id="A0AAD3TCJ7"/>
<protein>
    <submittedName>
        <fullName evidence="1">Uncharacterized protein</fullName>
    </submittedName>
</protein>
<organism evidence="1 2">
    <name type="scientific">Nepenthes gracilis</name>
    <name type="common">Slender pitcher plant</name>
    <dbReference type="NCBI Taxonomy" id="150966"/>
    <lineage>
        <taxon>Eukaryota</taxon>
        <taxon>Viridiplantae</taxon>
        <taxon>Streptophyta</taxon>
        <taxon>Embryophyta</taxon>
        <taxon>Tracheophyta</taxon>
        <taxon>Spermatophyta</taxon>
        <taxon>Magnoliopsida</taxon>
        <taxon>eudicotyledons</taxon>
        <taxon>Gunneridae</taxon>
        <taxon>Pentapetalae</taxon>
        <taxon>Caryophyllales</taxon>
        <taxon>Nepenthaceae</taxon>
        <taxon>Nepenthes</taxon>
    </lineage>
</organism>
<reference evidence="1" key="1">
    <citation type="submission" date="2023-05" db="EMBL/GenBank/DDBJ databases">
        <title>Nepenthes gracilis genome sequencing.</title>
        <authorList>
            <person name="Fukushima K."/>
        </authorList>
    </citation>
    <scope>NUCLEOTIDE SEQUENCE</scope>
    <source>
        <strain evidence="1">SING2019-196</strain>
    </source>
</reference>
<dbReference type="EMBL" id="BSYO01000033">
    <property type="protein sequence ID" value="GMH27648.1"/>
    <property type="molecule type" value="Genomic_DNA"/>
</dbReference>
<dbReference type="Proteomes" id="UP001279734">
    <property type="component" value="Unassembled WGS sequence"/>
</dbReference>